<dbReference type="SUPFAM" id="SSF48179">
    <property type="entry name" value="6-phosphogluconate dehydrogenase C-terminal domain-like"/>
    <property type="match status" value="1"/>
</dbReference>
<evidence type="ECO:0000256" key="4">
    <source>
        <dbReference type="ARBA" id="ARBA00023002"/>
    </source>
</evidence>
<evidence type="ECO:0000256" key="3">
    <source>
        <dbReference type="ARBA" id="ARBA00016219"/>
    </source>
</evidence>
<comment type="similarity">
    <text evidence="1 7">Belongs to the mannitol dehydrogenase family.</text>
</comment>
<feature type="domain" description="Mannitol dehydrogenase N-terminal" evidence="8">
    <location>
        <begin position="1"/>
        <end position="187"/>
    </location>
</feature>
<accession>A0ABS3HHU8</accession>
<comment type="catalytic activity">
    <reaction evidence="6 7">
        <text>D-mannitol 1-phosphate + NAD(+) = beta-D-fructose 6-phosphate + NADH + H(+)</text>
        <dbReference type="Rhea" id="RHEA:19661"/>
        <dbReference type="ChEBI" id="CHEBI:15378"/>
        <dbReference type="ChEBI" id="CHEBI:57540"/>
        <dbReference type="ChEBI" id="CHEBI:57634"/>
        <dbReference type="ChEBI" id="CHEBI:57945"/>
        <dbReference type="ChEBI" id="CHEBI:61381"/>
        <dbReference type="EC" id="1.1.1.17"/>
    </reaction>
</comment>
<dbReference type="PRINTS" id="PR00084">
    <property type="entry name" value="MTLDHDRGNASE"/>
</dbReference>
<sequence length="379" mass="42352">MKAVHFGAGNIGRGFIGQLLHENGFEICFVDTNAELIQQLNQDGGYTIEIIDEEGTTAFIDQVTALNSLTEMEQVISAIEKADILTTSVGANNLAKIAPAIAKGLRKRFEQKNSINILANENVINASEILKKEVYRLLAEEERAIVDQLAYFVNTAIDRQSLGKIVDHKMVAVVEPYFEWVIHRQQLDPATFFELKNVVLIDEMQPYIERKLFIVNAAHAAIAYLGALQGCRTIQEAIQDQKIWTLVNQFLAENAAYFVREYQFDQEELTRFIKKTLKRQGNQRLSDKIARVGGSPIRKLGQDDRLVAPVVKLEALDLPHEAGVKIIAAGYLYRNSADPEAEKLSAMIEKEGLETTIKKISNVTGTLLQEVMAAYESLG</sequence>
<dbReference type="GO" id="GO:0008926">
    <property type="term" value="F:mannitol-1-phosphate 5-dehydrogenase activity"/>
    <property type="evidence" value="ECO:0007669"/>
    <property type="project" value="UniProtKB-EC"/>
</dbReference>
<reference evidence="10 11" key="1">
    <citation type="submission" date="2021-03" db="EMBL/GenBank/DDBJ databases">
        <title>Enterococcal diversity collection.</title>
        <authorList>
            <person name="Gilmore M.S."/>
            <person name="Schwartzman J."/>
            <person name="Van Tyne D."/>
            <person name="Martin M."/>
            <person name="Earl A.M."/>
            <person name="Manson A.L."/>
            <person name="Straub T."/>
            <person name="Salamzade R."/>
            <person name="Saavedra J."/>
            <person name="Lebreton F."/>
            <person name="Prichula J."/>
            <person name="Schaufler K."/>
            <person name="Gaca A."/>
            <person name="Sgardioli B."/>
            <person name="Wagenaar J."/>
            <person name="Strong T."/>
        </authorList>
    </citation>
    <scope>NUCLEOTIDE SEQUENCE [LARGE SCALE GENOMIC DNA]</scope>
    <source>
        <strain evidence="10 11">MJM16</strain>
    </source>
</reference>
<comment type="caution">
    <text evidence="10">The sequence shown here is derived from an EMBL/GenBank/DDBJ whole genome shotgun (WGS) entry which is preliminary data.</text>
</comment>
<dbReference type="Proteomes" id="UP000664495">
    <property type="component" value="Unassembled WGS sequence"/>
</dbReference>
<keyword evidence="11" id="KW-1185">Reference proteome</keyword>
<protein>
    <recommendedName>
        <fullName evidence="3 7">Mannitol-1-phosphate 5-dehydrogenase</fullName>
        <ecNumber evidence="2 7">1.1.1.17</ecNumber>
    </recommendedName>
</protein>
<dbReference type="Pfam" id="PF01232">
    <property type="entry name" value="Mannitol_dh"/>
    <property type="match status" value="1"/>
</dbReference>
<dbReference type="InterPro" id="IPR008927">
    <property type="entry name" value="6-PGluconate_DH-like_C_sf"/>
</dbReference>
<evidence type="ECO:0000256" key="7">
    <source>
        <dbReference type="HAMAP-Rule" id="MF_00196"/>
    </source>
</evidence>
<feature type="domain" description="Mannitol dehydrogenase C-terminal" evidence="9">
    <location>
        <begin position="204"/>
        <end position="363"/>
    </location>
</feature>
<dbReference type="InterPro" id="IPR000669">
    <property type="entry name" value="Mannitol_DH"/>
</dbReference>
<dbReference type="SUPFAM" id="SSF51735">
    <property type="entry name" value="NAD(P)-binding Rossmann-fold domains"/>
    <property type="match status" value="1"/>
</dbReference>
<dbReference type="InterPro" id="IPR023028">
    <property type="entry name" value="Mannitol_1_phos_5_DH"/>
</dbReference>
<dbReference type="HAMAP" id="MF_00196">
    <property type="entry name" value="Mannitol_dehydrog"/>
    <property type="match status" value="1"/>
</dbReference>
<evidence type="ECO:0000313" key="11">
    <source>
        <dbReference type="Proteomes" id="UP000664495"/>
    </source>
</evidence>
<dbReference type="Gene3D" id="3.40.50.720">
    <property type="entry name" value="NAD(P)-binding Rossmann-like Domain"/>
    <property type="match status" value="1"/>
</dbReference>
<dbReference type="RefSeq" id="WP_207108807.1">
    <property type="nucleotide sequence ID" value="NZ_JAFLVR010000027.1"/>
</dbReference>
<dbReference type="InterPro" id="IPR036291">
    <property type="entry name" value="NAD(P)-bd_dom_sf"/>
</dbReference>
<feature type="binding site" evidence="7">
    <location>
        <begin position="3"/>
        <end position="14"/>
    </location>
    <ligand>
        <name>NAD(+)</name>
        <dbReference type="ChEBI" id="CHEBI:57540"/>
    </ligand>
</feature>
<evidence type="ECO:0000259" key="9">
    <source>
        <dbReference type="Pfam" id="PF08125"/>
    </source>
</evidence>
<name>A0ABS3HHU8_9ENTE</name>
<dbReference type="PANTHER" id="PTHR30524">
    <property type="entry name" value="MANNITOL-1-PHOSPHATE 5-DEHYDROGENASE"/>
    <property type="match status" value="1"/>
</dbReference>
<evidence type="ECO:0000259" key="8">
    <source>
        <dbReference type="Pfam" id="PF01232"/>
    </source>
</evidence>
<dbReference type="InterPro" id="IPR013328">
    <property type="entry name" value="6PGD_dom2"/>
</dbReference>
<evidence type="ECO:0000313" key="10">
    <source>
        <dbReference type="EMBL" id="MBO0453037.1"/>
    </source>
</evidence>
<evidence type="ECO:0000256" key="1">
    <source>
        <dbReference type="ARBA" id="ARBA00006541"/>
    </source>
</evidence>
<evidence type="ECO:0000256" key="2">
    <source>
        <dbReference type="ARBA" id="ARBA00012939"/>
    </source>
</evidence>
<evidence type="ECO:0000256" key="6">
    <source>
        <dbReference type="ARBA" id="ARBA00048615"/>
    </source>
</evidence>
<dbReference type="NCBIfam" id="NF002652">
    <property type="entry name" value="PRK02318.2-5"/>
    <property type="match status" value="1"/>
</dbReference>
<dbReference type="EMBL" id="JAFLVR010000027">
    <property type="protein sequence ID" value="MBO0453037.1"/>
    <property type="molecule type" value="Genomic_DNA"/>
</dbReference>
<proteinExistence type="inferred from homology"/>
<keyword evidence="4 7" id="KW-0560">Oxidoreductase</keyword>
<dbReference type="EC" id="1.1.1.17" evidence="2 7"/>
<evidence type="ECO:0000256" key="5">
    <source>
        <dbReference type="ARBA" id="ARBA00023027"/>
    </source>
</evidence>
<organism evidence="10 11">
    <name type="scientific">Candidatus Enterococcus murrayae</name>
    <dbReference type="NCBI Taxonomy" id="2815321"/>
    <lineage>
        <taxon>Bacteria</taxon>
        <taxon>Bacillati</taxon>
        <taxon>Bacillota</taxon>
        <taxon>Bacilli</taxon>
        <taxon>Lactobacillales</taxon>
        <taxon>Enterococcaceae</taxon>
        <taxon>Enterococcus</taxon>
    </lineage>
</organism>
<dbReference type="Gene3D" id="1.10.1040.10">
    <property type="entry name" value="N-(1-d-carboxylethyl)-l-norvaline Dehydrogenase, domain 2"/>
    <property type="match status" value="1"/>
</dbReference>
<dbReference type="PANTHER" id="PTHR30524:SF0">
    <property type="entry name" value="ALTRONATE OXIDOREDUCTASE-RELATED"/>
    <property type="match status" value="1"/>
</dbReference>
<gene>
    <name evidence="7" type="primary">mtlD</name>
    <name evidence="10" type="ORF">JZO85_12195</name>
</gene>
<keyword evidence="5 7" id="KW-0520">NAD</keyword>
<dbReference type="Pfam" id="PF08125">
    <property type="entry name" value="Mannitol_dh_C"/>
    <property type="match status" value="1"/>
</dbReference>
<dbReference type="InterPro" id="IPR013131">
    <property type="entry name" value="Mannitol_DH_N"/>
</dbReference>
<dbReference type="InterPro" id="IPR013118">
    <property type="entry name" value="Mannitol_DH_C"/>
</dbReference>